<name>A0A9P5BV57_9PLEO</name>
<keyword evidence="2" id="KW-1185">Reference proteome</keyword>
<accession>A0A9P5BV57</accession>
<gene>
    <name evidence="1" type="ORF">E8E12_001146</name>
</gene>
<comment type="caution">
    <text evidence="1">The sequence shown here is derived from an EMBL/GenBank/DDBJ whole genome shotgun (WGS) entry which is preliminary data.</text>
</comment>
<evidence type="ECO:0000313" key="1">
    <source>
        <dbReference type="EMBL" id="KAF3031410.1"/>
    </source>
</evidence>
<protein>
    <submittedName>
        <fullName evidence="1">Uncharacterized protein</fullName>
    </submittedName>
</protein>
<reference evidence="1" key="1">
    <citation type="submission" date="2019-04" db="EMBL/GenBank/DDBJ databases">
        <title>Sequencing of skin fungus with MAO and IRED activity.</title>
        <authorList>
            <person name="Marsaioli A.J."/>
            <person name="Bonatto J.M.C."/>
            <person name="Reis Junior O."/>
        </authorList>
    </citation>
    <scope>NUCLEOTIDE SEQUENCE</scope>
    <source>
        <strain evidence="1">28M1</strain>
    </source>
</reference>
<proteinExistence type="predicted"/>
<organism evidence="1 2">
    <name type="scientific">Didymella heteroderae</name>
    <dbReference type="NCBI Taxonomy" id="1769908"/>
    <lineage>
        <taxon>Eukaryota</taxon>
        <taxon>Fungi</taxon>
        <taxon>Dikarya</taxon>
        <taxon>Ascomycota</taxon>
        <taxon>Pezizomycotina</taxon>
        <taxon>Dothideomycetes</taxon>
        <taxon>Pleosporomycetidae</taxon>
        <taxon>Pleosporales</taxon>
        <taxon>Pleosporineae</taxon>
        <taxon>Didymellaceae</taxon>
        <taxon>Didymella</taxon>
    </lineage>
</organism>
<evidence type="ECO:0000313" key="2">
    <source>
        <dbReference type="Proteomes" id="UP000758155"/>
    </source>
</evidence>
<dbReference type="Proteomes" id="UP000758155">
    <property type="component" value="Unassembled WGS sequence"/>
</dbReference>
<dbReference type="AlphaFoldDB" id="A0A9P5BV57"/>
<sequence>MASTKSPRRVVLRFNAKYDREEPRIIATYLALTQPGEMLYFVHSIPPRNSSKAHTVLDLHYDQYQTVNLDEISYEVFLVQKEGDFVLRKLDEDAVAWSVTMADRAISGQT</sequence>
<dbReference type="EMBL" id="SWKV01000151">
    <property type="protein sequence ID" value="KAF3031410.1"/>
    <property type="molecule type" value="Genomic_DNA"/>
</dbReference>
<dbReference type="OrthoDB" id="3709982at2759"/>